<feature type="compositionally biased region" description="Low complexity" evidence="1">
    <location>
        <begin position="285"/>
        <end position="303"/>
    </location>
</feature>
<evidence type="ECO:0000313" key="3">
    <source>
        <dbReference type="EMBL" id="CAJ1410043.1"/>
    </source>
</evidence>
<dbReference type="Proteomes" id="UP001178507">
    <property type="component" value="Unassembled WGS sequence"/>
</dbReference>
<feature type="region of interest" description="Disordered" evidence="1">
    <location>
        <begin position="285"/>
        <end position="315"/>
    </location>
</feature>
<dbReference type="EMBL" id="CAUJNA010003803">
    <property type="protein sequence ID" value="CAJ1410043.1"/>
    <property type="molecule type" value="Genomic_DNA"/>
</dbReference>
<feature type="compositionally biased region" description="Polar residues" evidence="1">
    <location>
        <begin position="304"/>
        <end position="314"/>
    </location>
</feature>
<keyword evidence="4" id="KW-1185">Reference proteome</keyword>
<dbReference type="AlphaFoldDB" id="A0AA36JPJ1"/>
<organism evidence="3 4">
    <name type="scientific">Effrenium voratum</name>
    <dbReference type="NCBI Taxonomy" id="2562239"/>
    <lineage>
        <taxon>Eukaryota</taxon>
        <taxon>Sar</taxon>
        <taxon>Alveolata</taxon>
        <taxon>Dinophyceae</taxon>
        <taxon>Suessiales</taxon>
        <taxon>Symbiodiniaceae</taxon>
        <taxon>Effrenium</taxon>
    </lineage>
</organism>
<feature type="signal peptide" evidence="2">
    <location>
        <begin position="1"/>
        <end position="16"/>
    </location>
</feature>
<sequence length="430" mass="46022">MRAVALLLLLLQAVAGKTFPKIPQHLCCATVGPNPEDVRAMLPEAFNHSAVRTVECTKLSGTDFIHRVGTACSYCMCLWEDGGDLSTPQCCSLTNFGTPGYNTATGYTTCQKYKQTYNLKTGVVRSCELRYDMYSFKSAARWGPYSRSQCQWQWYLPSTGDDVAHVITREEFYRMMGQGAGMQSRPNANIAMMVGAGASPMPQVKAAPPMQMMPQMMPQQMGGSSVVMPLTAQKAVPTYTAAPVTYAAPCAAPCAAACAAPATYMAPPAFATAQTYETAYAAPLVTTRSPSPSPSRIRASSPSKALSSRAVNGNTERRVVGERHITREELMETGNLVQGDPGRRVTREDPFLPSRGLAQMAPASGASGYEQHASYMAPVTYASAMNQPLVSSAASGAVNYAVSPSANCRNCGNTYAADSNFCRKCGTKRG</sequence>
<evidence type="ECO:0000256" key="2">
    <source>
        <dbReference type="SAM" id="SignalP"/>
    </source>
</evidence>
<evidence type="ECO:0000256" key="1">
    <source>
        <dbReference type="SAM" id="MobiDB-lite"/>
    </source>
</evidence>
<feature type="chain" id="PRO_5041257151" evidence="2">
    <location>
        <begin position="17"/>
        <end position="430"/>
    </location>
</feature>
<reference evidence="3" key="1">
    <citation type="submission" date="2023-08" db="EMBL/GenBank/DDBJ databases">
        <authorList>
            <person name="Chen Y."/>
            <person name="Shah S."/>
            <person name="Dougan E. K."/>
            <person name="Thang M."/>
            <person name="Chan C."/>
        </authorList>
    </citation>
    <scope>NUCLEOTIDE SEQUENCE</scope>
</reference>
<proteinExistence type="predicted"/>
<keyword evidence="2" id="KW-0732">Signal</keyword>
<name>A0AA36JPJ1_9DINO</name>
<protein>
    <submittedName>
        <fullName evidence="3">Uncharacterized protein</fullName>
    </submittedName>
</protein>
<evidence type="ECO:0000313" key="4">
    <source>
        <dbReference type="Proteomes" id="UP001178507"/>
    </source>
</evidence>
<gene>
    <name evidence="3" type="ORF">EVOR1521_LOCUS30989</name>
</gene>
<comment type="caution">
    <text evidence="3">The sequence shown here is derived from an EMBL/GenBank/DDBJ whole genome shotgun (WGS) entry which is preliminary data.</text>
</comment>
<accession>A0AA36JPJ1</accession>